<keyword evidence="3 10" id="KW-0812">Transmembrane</keyword>
<dbReference type="InterPro" id="IPR000175">
    <property type="entry name" value="Na/ntran_symport"/>
</dbReference>
<keyword evidence="2" id="KW-0813">Transport</keyword>
<feature type="compositionally biased region" description="Polar residues" evidence="9">
    <location>
        <begin position="169"/>
        <end position="190"/>
    </location>
</feature>
<name>A0AAD4R939_9BILA</name>
<feature type="compositionally biased region" description="Low complexity" evidence="9">
    <location>
        <begin position="691"/>
        <end position="711"/>
    </location>
</feature>
<dbReference type="PANTHER" id="PTHR11616">
    <property type="entry name" value="SODIUM/CHLORIDE DEPENDENT TRANSPORTER"/>
    <property type="match status" value="1"/>
</dbReference>
<gene>
    <name evidence="11" type="ORF">DdX_06421</name>
</gene>
<evidence type="ECO:0000256" key="5">
    <source>
        <dbReference type="ARBA" id="ARBA00022989"/>
    </source>
</evidence>
<dbReference type="PANTHER" id="PTHR11616:SF295">
    <property type="entry name" value="SODIUM: NEUROTRANSMITTER SYMPORTER FAMILY"/>
    <property type="match status" value="1"/>
</dbReference>
<evidence type="ECO:0000256" key="9">
    <source>
        <dbReference type="SAM" id="MobiDB-lite"/>
    </source>
</evidence>
<dbReference type="Pfam" id="PF00209">
    <property type="entry name" value="SNF"/>
    <property type="match status" value="1"/>
</dbReference>
<evidence type="ECO:0000256" key="10">
    <source>
        <dbReference type="SAM" id="Phobius"/>
    </source>
</evidence>
<comment type="caution">
    <text evidence="11">The sequence shown here is derived from an EMBL/GenBank/DDBJ whole genome shotgun (WGS) entry which is preliminary data.</text>
</comment>
<dbReference type="GO" id="GO:0005886">
    <property type="term" value="C:plasma membrane"/>
    <property type="evidence" value="ECO:0007669"/>
    <property type="project" value="TreeGrafter"/>
</dbReference>
<evidence type="ECO:0000313" key="12">
    <source>
        <dbReference type="Proteomes" id="UP001201812"/>
    </source>
</evidence>
<dbReference type="InterPro" id="IPR037272">
    <property type="entry name" value="SNS_sf"/>
</dbReference>
<dbReference type="AlphaFoldDB" id="A0AAD4R939"/>
<keyword evidence="5 10" id="KW-1133">Transmembrane helix</keyword>
<evidence type="ECO:0000256" key="3">
    <source>
        <dbReference type="ARBA" id="ARBA00022692"/>
    </source>
</evidence>
<feature type="transmembrane region" description="Helical" evidence="10">
    <location>
        <begin position="60"/>
        <end position="80"/>
    </location>
</feature>
<evidence type="ECO:0000256" key="7">
    <source>
        <dbReference type="PIRSR" id="PIRSR600175-1"/>
    </source>
</evidence>
<sequence length="711" mass="78945">MWFEERSWSMNQMKMSSIIVEEWRDIWSFKVEFMLVGLAYLFATTNFLNLPRLVLENGGLAFLAAYGTALLVIILPILILELSVGQLTGRAPIQALYNICPVFKGVGVSQIVFSLFVMAYMTRYMAWLLLYLFHLFWSVLEDRPGLPWLNCRNFPELQPNGEPCREPSSPVSTNLMSATTTPPPSSNGDSQTFNLSSASLVSSLAAFGQQENRLSTMHEESALSHFMRSLENPSGSIVEIGEFQIYFVIAQAAVWVVVFCAICFGVRWLGKVVMFTFLAPFVLLFGIAGRSIFLGGALEMFEQFFYATTDWNKLYDFMIWKTAIEQAILATGIGFGAFITIGSYNQKSNNLVRDSFLLLLGHALTTILQLSTVVCLVGFINFRTGLTPLELIDQGEIQMWQTLVYLSFIPHTKIFTGMLLFMSIFVLFNIFYLLSLSILATLEDGLGEKWSRCFPRFVLALFVALLGASASIYFATQAGKHAYELTSGYLRYVTLCVILAAELLAVSWFYCAHSLGKDLKAMLNSACCWCLGHFLLSLTYLLPAIPIAIAVLNVMTYSYAKYSPAVQKWEFSEYLGIAIALIPLVPIPIFAISAICQSCNYTSHATKFQRFRYAFRSPMKYDVMKSSISTNGHRANHSTERHLISPRGGYSSAAPGYVLLPTTQHAPLAEPEIPDQNIEGTIPKHNRAGNATTVSTTTTATAGSSAGGVPV</sequence>
<dbReference type="GO" id="GO:0089718">
    <property type="term" value="P:amino acid import across plasma membrane"/>
    <property type="evidence" value="ECO:0007669"/>
    <property type="project" value="TreeGrafter"/>
</dbReference>
<dbReference type="SUPFAM" id="SSF161070">
    <property type="entry name" value="SNF-like"/>
    <property type="match status" value="1"/>
</dbReference>
<proteinExistence type="predicted"/>
<feature type="transmembrane region" description="Helical" evidence="10">
    <location>
        <begin position="26"/>
        <end position="48"/>
    </location>
</feature>
<feature type="region of interest" description="Disordered" evidence="9">
    <location>
        <begin position="685"/>
        <end position="711"/>
    </location>
</feature>
<evidence type="ECO:0000256" key="4">
    <source>
        <dbReference type="ARBA" id="ARBA00022847"/>
    </source>
</evidence>
<evidence type="ECO:0000256" key="8">
    <source>
        <dbReference type="PIRSR" id="PIRSR600175-2"/>
    </source>
</evidence>
<feature type="transmembrane region" description="Helical" evidence="10">
    <location>
        <begin position="574"/>
        <end position="595"/>
    </location>
</feature>
<dbReference type="GO" id="GO:0015179">
    <property type="term" value="F:L-amino acid transmembrane transporter activity"/>
    <property type="evidence" value="ECO:0007669"/>
    <property type="project" value="TreeGrafter"/>
</dbReference>
<comment type="subcellular location">
    <subcellularLocation>
        <location evidence="1">Membrane</location>
        <topology evidence="1">Multi-pass membrane protein</topology>
    </subcellularLocation>
</comment>
<dbReference type="Proteomes" id="UP001201812">
    <property type="component" value="Unassembled WGS sequence"/>
</dbReference>
<dbReference type="GO" id="GO:0005283">
    <property type="term" value="F:amino acid:sodium symporter activity"/>
    <property type="evidence" value="ECO:0007669"/>
    <property type="project" value="TreeGrafter"/>
</dbReference>
<feature type="transmembrane region" description="Helical" evidence="10">
    <location>
        <begin position="124"/>
        <end position="140"/>
    </location>
</feature>
<keyword evidence="7" id="KW-0915">Sodium</keyword>
<feature type="region of interest" description="Disordered" evidence="9">
    <location>
        <begin position="159"/>
        <end position="190"/>
    </location>
</feature>
<feature type="transmembrane region" description="Helical" evidence="10">
    <location>
        <begin position="273"/>
        <end position="298"/>
    </location>
</feature>
<keyword evidence="8" id="KW-1015">Disulfide bond</keyword>
<feature type="disulfide bond" evidence="8">
    <location>
        <begin position="151"/>
        <end position="164"/>
    </location>
</feature>
<accession>A0AAD4R939</accession>
<keyword evidence="7" id="KW-0479">Metal-binding</keyword>
<evidence type="ECO:0000256" key="2">
    <source>
        <dbReference type="ARBA" id="ARBA00022448"/>
    </source>
</evidence>
<evidence type="ECO:0000313" key="11">
    <source>
        <dbReference type="EMBL" id="KAI1718011.1"/>
    </source>
</evidence>
<evidence type="ECO:0000256" key="1">
    <source>
        <dbReference type="ARBA" id="ARBA00004141"/>
    </source>
</evidence>
<keyword evidence="12" id="KW-1185">Reference proteome</keyword>
<feature type="transmembrane region" description="Helical" evidence="10">
    <location>
        <begin position="488"/>
        <end position="509"/>
    </location>
</feature>
<feature type="binding site" evidence="7">
    <location>
        <position position="46"/>
    </location>
    <ligand>
        <name>Na(+)</name>
        <dbReference type="ChEBI" id="CHEBI:29101"/>
        <label>1</label>
    </ligand>
</feature>
<feature type="transmembrane region" description="Helical" evidence="10">
    <location>
        <begin position="318"/>
        <end position="344"/>
    </location>
</feature>
<reference evidence="11" key="1">
    <citation type="submission" date="2022-01" db="EMBL/GenBank/DDBJ databases">
        <title>Genome Sequence Resource for Two Populations of Ditylenchus destructor, the Migratory Endoparasitic Phytonematode.</title>
        <authorList>
            <person name="Zhang H."/>
            <person name="Lin R."/>
            <person name="Xie B."/>
        </authorList>
    </citation>
    <scope>NUCLEOTIDE SEQUENCE</scope>
    <source>
        <strain evidence="11">BazhouSP</strain>
    </source>
</reference>
<organism evidence="11 12">
    <name type="scientific">Ditylenchus destructor</name>
    <dbReference type="NCBI Taxonomy" id="166010"/>
    <lineage>
        <taxon>Eukaryota</taxon>
        <taxon>Metazoa</taxon>
        <taxon>Ecdysozoa</taxon>
        <taxon>Nematoda</taxon>
        <taxon>Chromadorea</taxon>
        <taxon>Rhabditida</taxon>
        <taxon>Tylenchina</taxon>
        <taxon>Tylenchomorpha</taxon>
        <taxon>Sphaerularioidea</taxon>
        <taxon>Anguinidae</taxon>
        <taxon>Anguininae</taxon>
        <taxon>Ditylenchus</taxon>
    </lineage>
</organism>
<dbReference type="EMBL" id="JAKKPZ010000008">
    <property type="protein sequence ID" value="KAI1718011.1"/>
    <property type="molecule type" value="Genomic_DNA"/>
</dbReference>
<dbReference type="PROSITE" id="PS50267">
    <property type="entry name" value="NA_NEUROTRAN_SYMP_3"/>
    <property type="match status" value="1"/>
</dbReference>
<dbReference type="GO" id="GO:0046872">
    <property type="term" value="F:metal ion binding"/>
    <property type="evidence" value="ECO:0007669"/>
    <property type="project" value="UniProtKB-KW"/>
</dbReference>
<keyword evidence="4" id="KW-0769">Symport</keyword>
<feature type="transmembrane region" description="Helical" evidence="10">
    <location>
        <begin position="454"/>
        <end position="476"/>
    </location>
</feature>
<feature type="transmembrane region" description="Helical" evidence="10">
    <location>
        <begin position="356"/>
        <end position="380"/>
    </location>
</feature>
<protein>
    <submittedName>
        <fullName evidence="11">Sodium:neurotransmitter symporter family domain-containing protein</fullName>
    </submittedName>
</protein>
<feature type="transmembrane region" description="Helical" evidence="10">
    <location>
        <begin position="95"/>
        <end position="117"/>
    </location>
</feature>
<evidence type="ECO:0000256" key="6">
    <source>
        <dbReference type="ARBA" id="ARBA00023136"/>
    </source>
</evidence>
<feature type="transmembrane region" description="Helical" evidence="10">
    <location>
        <begin position="243"/>
        <end position="266"/>
    </location>
</feature>
<feature type="transmembrane region" description="Helical" evidence="10">
    <location>
        <begin position="414"/>
        <end position="442"/>
    </location>
</feature>
<keyword evidence="6 10" id="KW-0472">Membrane</keyword>
<dbReference type="PRINTS" id="PR00176">
    <property type="entry name" value="NANEUSMPORT"/>
</dbReference>